<reference evidence="2 3" key="1">
    <citation type="submission" date="2019-05" db="EMBL/GenBank/DDBJ databases">
        <title>Another draft genome of Portunus trituberculatus and its Hox gene families provides insights of decapod evolution.</title>
        <authorList>
            <person name="Jeong J.-H."/>
            <person name="Song I."/>
            <person name="Kim S."/>
            <person name="Choi T."/>
            <person name="Kim D."/>
            <person name="Ryu S."/>
            <person name="Kim W."/>
        </authorList>
    </citation>
    <scope>NUCLEOTIDE SEQUENCE [LARGE SCALE GENOMIC DNA]</scope>
    <source>
        <tissue evidence="2">Muscle</tissue>
    </source>
</reference>
<protein>
    <submittedName>
        <fullName evidence="2">Uncharacterized protein</fullName>
    </submittedName>
</protein>
<feature type="region of interest" description="Disordered" evidence="1">
    <location>
        <begin position="1"/>
        <end position="26"/>
    </location>
</feature>
<evidence type="ECO:0000313" key="2">
    <source>
        <dbReference type="EMBL" id="MPC78464.1"/>
    </source>
</evidence>
<proteinExistence type="predicted"/>
<gene>
    <name evidence="2" type="ORF">E2C01_072951</name>
</gene>
<keyword evidence="3" id="KW-1185">Reference proteome</keyword>
<evidence type="ECO:0000256" key="1">
    <source>
        <dbReference type="SAM" id="MobiDB-lite"/>
    </source>
</evidence>
<name>A0A5B7ICR4_PORTR</name>
<organism evidence="2 3">
    <name type="scientific">Portunus trituberculatus</name>
    <name type="common">Swimming crab</name>
    <name type="synonym">Neptunus trituberculatus</name>
    <dbReference type="NCBI Taxonomy" id="210409"/>
    <lineage>
        <taxon>Eukaryota</taxon>
        <taxon>Metazoa</taxon>
        <taxon>Ecdysozoa</taxon>
        <taxon>Arthropoda</taxon>
        <taxon>Crustacea</taxon>
        <taxon>Multicrustacea</taxon>
        <taxon>Malacostraca</taxon>
        <taxon>Eumalacostraca</taxon>
        <taxon>Eucarida</taxon>
        <taxon>Decapoda</taxon>
        <taxon>Pleocyemata</taxon>
        <taxon>Brachyura</taxon>
        <taxon>Eubrachyura</taxon>
        <taxon>Portunoidea</taxon>
        <taxon>Portunidae</taxon>
        <taxon>Portuninae</taxon>
        <taxon>Portunus</taxon>
    </lineage>
</organism>
<comment type="caution">
    <text evidence="2">The sequence shown here is derived from an EMBL/GenBank/DDBJ whole genome shotgun (WGS) entry which is preliminary data.</text>
</comment>
<evidence type="ECO:0000313" key="3">
    <source>
        <dbReference type="Proteomes" id="UP000324222"/>
    </source>
</evidence>
<accession>A0A5B7ICR4</accession>
<dbReference type="EMBL" id="VSRR010048489">
    <property type="protein sequence ID" value="MPC78464.1"/>
    <property type="molecule type" value="Genomic_DNA"/>
</dbReference>
<sequence>MEKEEEVEREEKPTSKLNQARPVVQF</sequence>
<dbReference type="Proteomes" id="UP000324222">
    <property type="component" value="Unassembled WGS sequence"/>
</dbReference>
<dbReference type="AlphaFoldDB" id="A0A5B7ICR4"/>